<dbReference type="KEGG" id="ang:An07g00830"/>
<organism evidence="1">
    <name type="scientific">Aspergillus niger</name>
    <dbReference type="NCBI Taxonomy" id="5061"/>
    <lineage>
        <taxon>Eukaryota</taxon>
        <taxon>Fungi</taxon>
        <taxon>Dikarya</taxon>
        <taxon>Ascomycota</taxon>
        <taxon>Pezizomycotina</taxon>
        <taxon>Eurotiomycetes</taxon>
        <taxon>Eurotiomycetidae</taxon>
        <taxon>Eurotiales</taxon>
        <taxon>Aspergillaceae</taxon>
        <taxon>Aspergillus</taxon>
        <taxon>Aspergillus subgen. Circumdati</taxon>
    </lineage>
</organism>
<dbReference type="AlphaFoldDB" id="A0AAJ8C149"/>
<proteinExistence type="predicted"/>
<reference evidence="1" key="2">
    <citation type="submission" date="2025-08" db="UniProtKB">
        <authorList>
            <consortium name="RefSeq"/>
        </authorList>
    </citation>
    <scope>IDENTIFICATION</scope>
</reference>
<name>A0AAJ8C149_ASPNG</name>
<sequence>MHAEESGSEFLPRLGSDMILGNESDKSCHQALPILRHDTGNGCRPSGFHLGMKRNQFANFISTRNPREACHEPQLETQNKSQTIKSETSPNAAKMQILVHATLTVTQVYNSTLDFKSVSTRFYYPDGSYKSGCLLN</sequence>
<protein>
    <submittedName>
        <fullName evidence="1">Uncharacterized protein</fullName>
    </submittedName>
</protein>
<dbReference type="RefSeq" id="XP_059606091.1">
    <property type="nucleotide sequence ID" value="XM_059748186.1"/>
</dbReference>
<accession>A0AAJ8C149</accession>
<reference evidence="1" key="1">
    <citation type="submission" date="2025-02" db="EMBL/GenBank/DDBJ databases">
        <authorList>
            <consortium name="NCBI Genome Project"/>
        </authorList>
    </citation>
    <scope>NUCLEOTIDE SEQUENCE</scope>
</reference>
<evidence type="ECO:0000313" key="1">
    <source>
        <dbReference type="RefSeq" id="XP_059606091.1"/>
    </source>
</evidence>
<dbReference type="VEuPathDB" id="FungiDB:An07g00830"/>
<gene>
    <name evidence="1" type="ORF">An07g00830</name>
</gene>
<dbReference type="GeneID" id="84591256"/>